<dbReference type="InterPro" id="IPR018592">
    <property type="entry name" value="DUF2024"/>
</dbReference>
<proteinExistence type="predicted"/>
<gene>
    <name evidence="1" type="ORF">C4K07_5290</name>
</gene>
<dbReference type="Gene3D" id="3.10.510.10">
    <property type="entry name" value="NE1680-like"/>
    <property type="match status" value="1"/>
</dbReference>
<dbReference type="RefSeq" id="WP_124302152.1">
    <property type="nucleotide sequence ID" value="NZ_CP027749.1"/>
</dbReference>
<evidence type="ECO:0000313" key="2">
    <source>
        <dbReference type="Proteomes" id="UP000280455"/>
    </source>
</evidence>
<dbReference type="Proteomes" id="UP000280455">
    <property type="component" value="Chromosome"/>
</dbReference>
<accession>A0AAD0ZNE4</accession>
<dbReference type="Pfam" id="PF09630">
    <property type="entry name" value="DUF2024"/>
    <property type="match status" value="1"/>
</dbReference>
<dbReference type="EMBL" id="CP027750">
    <property type="protein sequence ID" value="AZE32050.1"/>
    <property type="molecule type" value="Genomic_DNA"/>
</dbReference>
<evidence type="ECO:0000313" key="1">
    <source>
        <dbReference type="EMBL" id="AZE32050.1"/>
    </source>
</evidence>
<sequence>MNVKVFDTHVRTRAGHYLHFDVLTETHDAALARQYAFAWLDSLGVRESDVSQNECRFCHSRIGDPQVMQDIARQGYFIIPLQGFQTAGFEATGLEVSG</sequence>
<name>A0AAD0ZNE4_9PSED</name>
<reference evidence="1 2" key="1">
    <citation type="submission" date="2018-03" db="EMBL/GenBank/DDBJ databases">
        <title>Diversity of phytobeneficial traits revealed by whole-genome analysis of worldwide-isolated phenazine-producing Pseudomonas spp.</title>
        <authorList>
            <person name="Biessy A."/>
            <person name="Novinscak A."/>
            <person name="Blom J."/>
            <person name="Leger G."/>
            <person name="Thomashow L.S."/>
            <person name="Cazorla F.M."/>
            <person name="Josic D."/>
            <person name="Filion M."/>
        </authorList>
    </citation>
    <scope>NUCLEOTIDE SEQUENCE [LARGE SCALE GENOMIC DNA]</scope>
    <source>
        <strain evidence="1 2">ChPhzS24</strain>
    </source>
</reference>
<protein>
    <recommendedName>
        <fullName evidence="3">DUF2024 family protein</fullName>
    </recommendedName>
</protein>
<dbReference type="AlphaFoldDB" id="A0AAD0ZNE4"/>
<dbReference type="SUPFAM" id="SSF160766">
    <property type="entry name" value="NE1680-like"/>
    <property type="match status" value="1"/>
</dbReference>
<evidence type="ECO:0008006" key="3">
    <source>
        <dbReference type="Google" id="ProtNLM"/>
    </source>
</evidence>
<dbReference type="InterPro" id="IPR023122">
    <property type="entry name" value="NE1680-like_sf"/>
</dbReference>
<organism evidence="1 2">
    <name type="scientific">Pseudomonas chlororaphis subsp. aureofaciens</name>
    <dbReference type="NCBI Taxonomy" id="587851"/>
    <lineage>
        <taxon>Bacteria</taxon>
        <taxon>Pseudomonadati</taxon>
        <taxon>Pseudomonadota</taxon>
        <taxon>Gammaproteobacteria</taxon>
        <taxon>Pseudomonadales</taxon>
        <taxon>Pseudomonadaceae</taxon>
        <taxon>Pseudomonas</taxon>
    </lineage>
</organism>